<name>A0AAW9NRM9_9BACL</name>
<feature type="transmembrane region" description="Helical" evidence="6">
    <location>
        <begin position="296"/>
        <end position="314"/>
    </location>
</feature>
<gene>
    <name evidence="8" type="ORF">P9B03_10900</name>
</gene>
<feature type="transmembrane region" description="Helical" evidence="6">
    <location>
        <begin position="326"/>
        <end position="348"/>
    </location>
</feature>
<dbReference type="InterPro" id="IPR051449">
    <property type="entry name" value="ABC-2_transporter_component"/>
</dbReference>
<comment type="caution">
    <text evidence="8">The sequence shown here is derived from an EMBL/GenBank/DDBJ whole genome shotgun (WGS) entry which is preliminary data.</text>
</comment>
<evidence type="ECO:0000256" key="2">
    <source>
        <dbReference type="ARBA" id="ARBA00022475"/>
    </source>
</evidence>
<evidence type="ECO:0000256" key="6">
    <source>
        <dbReference type="SAM" id="Phobius"/>
    </source>
</evidence>
<feature type="transmembrane region" description="Helical" evidence="6">
    <location>
        <begin position="213"/>
        <end position="235"/>
    </location>
</feature>
<evidence type="ECO:0000256" key="5">
    <source>
        <dbReference type="ARBA" id="ARBA00023136"/>
    </source>
</evidence>
<dbReference type="InterPro" id="IPR013525">
    <property type="entry name" value="ABC2_TM"/>
</dbReference>
<evidence type="ECO:0000256" key="1">
    <source>
        <dbReference type="ARBA" id="ARBA00004651"/>
    </source>
</evidence>
<accession>A0AAW9NRM9</accession>
<feature type="transmembrane region" description="Helical" evidence="6">
    <location>
        <begin position="247"/>
        <end position="276"/>
    </location>
</feature>
<dbReference type="PANTHER" id="PTHR30294">
    <property type="entry name" value="MEMBRANE COMPONENT OF ABC TRANSPORTER YHHJ-RELATED"/>
    <property type="match status" value="1"/>
</dbReference>
<keyword evidence="2" id="KW-1003">Cell membrane</keyword>
<keyword evidence="5 6" id="KW-0472">Membrane</keyword>
<dbReference type="AlphaFoldDB" id="A0AAW9NRM9"/>
<dbReference type="GO" id="GO:0140359">
    <property type="term" value="F:ABC-type transporter activity"/>
    <property type="evidence" value="ECO:0007669"/>
    <property type="project" value="InterPro"/>
</dbReference>
<evidence type="ECO:0000256" key="3">
    <source>
        <dbReference type="ARBA" id="ARBA00022692"/>
    </source>
</evidence>
<organism evidence="8 9">
    <name type="scientific">Metasolibacillus meyeri</name>
    <dbReference type="NCBI Taxonomy" id="1071052"/>
    <lineage>
        <taxon>Bacteria</taxon>
        <taxon>Bacillati</taxon>
        <taxon>Bacillota</taxon>
        <taxon>Bacilli</taxon>
        <taxon>Bacillales</taxon>
        <taxon>Caryophanaceae</taxon>
        <taxon>Metasolibacillus</taxon>
    </lineage>
</organism>
<dbReference type="Proteomes" id="UP001344888">
    <property type="component" value="Unassembled WGS sequence"/>
</dbReference>
<dbReference type="GO" id="GO:0005886">
    <property type="term" value="C:plasma membrane"/>
    <property type="evidence" value="ECO:0007669"/>
    <property type="project" value="UniProtKB-SubCell"/>
</dbReference>
<evidence type="ECO:0000256" key="4">
    <source>
        <dbReference type="ARBA" id="ARBA00022989"/>
    </source>
</evidence>
<feature type="domain" description="ABC-2 type transporter transmembrane" evidence="7">
    <location>
        <begin position="23"/>
        <end position="401"/>
    </location>
</feature>
<reference evidence="8 9" key="1">
    <citation type="submission" date="2023-03" db="EMBL/GenBank/DDBJ databases">
        <title>Bacillus Genome Sequencing.</title>
        <authorList>
            <person name="Dunlap C."/>
        </authorList>
    </citation>
    <scope>NUCLEOTIDE SEQUENCE [LARGE SCALE GENOMIC DNA]</scope>
    <source>
        <strain evidence="8 9">B-59205</strain>
    </source>
</reference>
<dbReference type="Gene3D" id="3.40.1710.10">
    <property type="entry name" value="abc type-2 transporter like domain"/>
    <property type="match status" value="1"/>
</dbReference>
<keyword evidence="3 6" id="KW-0812">Transmembrane</keyword>
<dbReference type="EMBL" id="JARSFG010000015">
    <property type="protein sequence ID" value="MEC1178992.1"/>
    <property type="molecule type" value="Genomic_DNA"/>
</dbReference>
<proteinExistence type="predicted"/>
<keyword evidence="9" id="KW-1185">Reference proteome</keyword>
<comment type="subcellular location">
    <subcellularLocation>
        <location evidence="1">Cell membrane</location>
        <topology evidence="1">Multi-pass membrane protein</topology>
    </subcellularLocation>
</comment>
<dbReference type="Pfam" id="PF12698">
    <property type="entry name" value="ABC2_membrane_3"/>
    <property type="match status" value="1"/>
</dbReference>
<dbReference type="RefSeq" id="WP_326123477.1">
    <property type="nucleotide sequence ID" value="NZ_JARSFG010000015.1"/>
</dbReference>
<evidence type="ECO:0000259" key="7">
    <source>
        <dbReference type="Pfam" id="PF12698"/>
    </source>
</evidence>
<keyword evidence="4 6" id="KW-1133">Transmembrane helix</keyword>
<dbReference type="PANTHER" id="PTHR30294:SF29">
    <property type="entry name" value="MULTIDRUG ABC TRANSPORTER PERMEASE YBHS-RELATED"/>
    <property type="match status" value="1"/>
</dbReference>
<evidence type="ECO:0000313" key="8">
    <source>
        <dbReference type="EMBL" id="MEC1178992.1"/>
    </source>
</evidence>
<feature type="transmembrane region" description="Helical" evidence="6">
    <location>
        <begin position="381"/>
        <end position="401"/>
    </location>
</feature>
<evidence type="ECO:0000313" key="9">
    <source>
        <dbReference type="Proteomes" id="UP001344888"/>
    </source>
</evidence>
<sequence>MKAFKNILFFTMQNARYLKKKWFSLLLLFITPICMIGLFLLLILQFMMPDERQKSTLAIVDNDRTEESKILTQLLVMALNGNGHIHIERMSAREAEQAIAQQQITSYVTFPQGLTKELYAGNPIELPLVGDANKPIENAMIENLLNSMASYIESAQANILTVYEYAKETSMSTERYNQLQEEIFIDYAIYTVGKNNFLLENTVKNTATSMPSYYYAMSTLFICTTIWLTGFYMLLMKEESRSIQNRLRLFGVTIAQLFIARAIITISGMLLCLTILYSVMNQWLELALYPLDYMRLLLFVLLYSVCVVCLQGVIELVSTTAKMRMLLYIILTALVIGVSGAVLPTIYFPAGLQQLLLYTFPYEAFTWVIDIALENRNYANYTSMLASMAISIILFGLLALYRERRLR</sequence>
<feature type="transmembrane region" description="Helical" evidence="6">
    <location>
        <begin position="22"/>
        <end position="48"/>
    </location>
</feature>
<protein>
    <submittedName>
        <fullName evidence="8">ABC transporter permease</fullName>
    </submittedName>
</protein>